<dbReference type="GO" id="GO:0071555">
    <property type="term" value="P:cell wall organization"/>
    <property type="evidence" value="ECO:0007669"/>
    <property type="project" value="UniProtKB-KW"/>
</dbReference>
<evidence type="ECO:0000256" key="4">
    <source>
        <dbReference type="ARBA" id="ARBA00022679"/>
    </source>
</evidence>
<feature type="binding site" evidence="10">
    <location>
        <position position="176"/>
    </location>
    <ligand>
        <name>UDP-N-acetyl-alpha-D-glucosamine</name>
        <dbReference type="ChEBI" id="CHEBI:57705"/>
    </ligand>
</feature>
<protein>
    <recommendedName>
        <fullName evidence="10">UDP-N-acetylglucosamine--N-acetylmuramyl-(pentapeptide) pyrophosphoryl-undecaprenol N-acetylglucosamine transferase</fullName>
        <ecNumber evidence="10">2.4.1.227</ecNumber>
    </recommendedName>
    <alternativeName>
        <fullName evidence="10">Undecaprenyl-PP-MurNAc-pentapeptide-UDPGlcNAc GlcNAc transferase</fullName>
    </alternativeName>
</protein>
<dbReference type="PANTHER" id="PTHR21015">
    <property type="entry name" value="UDP-N-ACETYLGLUCOSAMINE--N-ACETYLMURAMYL-(PENTAPEPTIDE) PYROPHOSPHORYL-UNDECAPRENOL N-ACETYLGLUCOSAMINE TRANSFERASE 1"/>
    <property type="match status" value="1"/>
</dbReference>
<keyword evidence="14" id="KW-1185">Reference proteome</keyword>
<dbReference type="SUPFAM" id="SSF53756">
    <property type="entry name" value="UDP-Glycosyltransferase/glycogen phosphorylase"/>
    <property type="match status" value="1"/>
</dbReference>
<feature type="binding site" evidence="10">
    <location>
        <begin position="21"/>
        <end position="23"/>
    </location>
    <ligand>
        <name>UDP-N-acetyl-alpha-D-glucosamine</name>
        <dbReference type="ChEBI" id="CHEBI:57705"/>
    </ligand>
</feature>
<comment type="caution">
    <text evidence="10">Lacks conserved residue(s) required for the propagation of feature annotation.</text>
</comment>
<reference evidence="13 14" key="1">
    <citation type="submission" date="2019-12" db="EMBL/GenBank/DDBJ databases">
        <authorList>
            <person name="Zhao J."/>
        </authorList>
    </citation>
    <scope>NUCLEOTIDE SEQUENCE [LARGE SCALE GENOMIC DNA]</scope>
    <source>
        <strain evidence="13 14">S-15</strain>
    </source>
</reference>
<dbReference type="EC" id="2.4.1.227" evidence="10"/>
<dbReference type="InterPro" id="IPR007235">
    <property type="entry name" value="Glyco_trans_28_C"/>
</dbReference>
<evidence type="ECO:0000256" key="8">
    <source>
        <dbReference type="ARBA" id="ARBA00023306"/>
    </source>
</evidence>
<gene>
    <name evidence="10 13" type="primary">murG</name>
    <name evidence="13" type="ORF">GQN54_03820</name>
</gene>
<sequence>MKKKRRSQMHNPKVIISGGGTGGHVFPAIAIANALKKINPSVEILFVGAEGKMEMEKVPQAGYTIVGLPIMGLHRRLTAQNLKFPFKLLASMLKARKVVKDFVPDVAVGVGGYASGPTLKAAMNRNIPCLIQEQNSFAGVTNKILGQKAKTICVAYDGMAAFFPKEKIILTGNPVRQEVVKLEGKRERAMEFFGLDPEKKTVLVVGGSLGARSINHAIEKMIDRFEKEGVQLIWQTGKLFAERAAKAVAGKEGAGIKTMEFITKMDLGYAAADLVISRAGAIAVSELCLVKKPAILVPLPSAAEDHQTKNAMALVNHKAAELVADGEINNELESKVFRLISNEEELGRLSFNIAKLGMNNSADIIANEVLKLVKK</sequence>
<comment type="pathway">
    <text evidence="10">Cell wall biogenesis; peptidoglycan biosynthesis.</text>
</comment>
<comment type="subcellular location">
    <subcellularLocation>
        <location evidence="10">Cell membrane</location>
        <topology evidence="10">Peripheral membrane protein</topology>
        <orientation evidence="10">Cytoplasmic side</orientation>
    </subcellularLocation>
</comment>
<evidence type="ECO:0000313" key="13">
    <source>
        <dbReference type="EMBL" id="NBG65228.1"/>
    </source>
</evidence>
<keyword evidence="4 10" id="KW-0808">Transferase</keyword>
<dbReference type="Gene3D" id="3.40.50.2000">
    <property type="entry name" value="Glycogen Phosphorylase B"/>
    <property type="match status" value="2"/>
</dbReference>
<dbReference type="HAMAP" id="MF_00033">
    <property type="entry name" value="MurG"/>
    <property type="match status" value="1"/>
</dbReference>
<dbReference type="Proteomes" id="UP000470771">
    <property type="component" value="Unassembled WGS sequence"/>
</dbReference>
<dbReference type="GO" id="GO:0009252">
    <property type="term" value="P:peptidoglycan biosynthetic process"/>
    <property type="evidence" value="ECO:0007669"/>
    <property type="project" value="UniProtKB-UniRule"/>
</dbReference>
<keyword evidence="8 10" id="KW-0131">Cell cycle</keyword>
<evidence type="ECO:0000256" key="1">
    <source>
        <dbReference type="ARBA" id="ARBA00022475"/>
    </source>
</evidence>
<evidence type="ECO:0000313" key="14">
    <source>
        <dbReference type="Proteomes" id="UP000470771"/>
    </source>
</evidence>
<keyword evidence="2 10" id="KW-0132">Cell division</keyword>
<proteinExistence type="inferred from homology"/>
<evidence type="ECO:0000259" key="12">
    <source>
        <dbReference type="Pfam" id="PF04101"/>
    </source>
</evidence>
<keyword evidence="9 10" id="KW-0961">Cell wall biogenesis/degradation</keyword>
<feature type="binding site" evidence="10">
    <location>
        <position position="307"/>
    </location>
    <ligand>
        <name>UDP-N-acetyl-alpha-D-glucosamine</name>
        <dbReference type="ChEBI" id="CHEBI:57705"/>
    </ligand>
</feature>
<feature type="domain" description="Glycosyltransferase family 28 N-terminal" evidence="11">
    <location>
        <begin position="14"/>
        <end position="152"/>
    </location>
</feature>
<evidence type="ECO:0000256" key="9">
    <source>
        <dbReference type="ARBA" id="ARBA00023316"/>
    </source>
</evidence>
<comment type="similarity">
    <text evidence="10">Belongs to the glycosyltransferase 28 family. MurG subfamily.</text>
</comment>
<dbReference type="UniPathway" id="UPA00219"/>
<dbReference type="NCBIfam" id="TIGR01133">
    <property type="entry name" value="murG"/>
    <property type="match status" value="1"/>
</dbReference>
<comment type="caution">
    <text evidence="13">The sequence shown here is derived from an EMBL/GenBank/DDBJ whole genome shotgun (WGS) entry which is preliminary data.</text>
</comment>
<dbReference type="GO" id="GO:0050511">
    <property type="term" value="F:undecaprenyldiphospho-muramoylpentapeptide beta-N-acetylglucosaminyltransferase activity"/>
    <property type="evidence" value="ECO:0007669"/>
    <property type="project" value="UniProtKB-UniRule"/>
</dbReference>
<evidence type="ECO:0000259" key="11">
    <source>
        <dbReference type="Pfam" id="PF03033"/>
    </source>
</evidence>
<evidence type="ECO:0000256" key="3">
    <source>
        <dbReference type="ARBA" id="ARBA00022676"/>
    </source>
</evidence>
<comment type="function">
    <text evidence="10">Cell wall formation. Catalyzes the transfer of a GlcNAc subunit on undecaprenyl-pyrophosphoryl-MurNAc-pentapeptide (lipid intermediate I) to form undecaprenyl-pyrophosphoryl-MurNAc-(pentapeptide)GlcNAc (lipid intermediate II).</text>
</comment>
<keyword evidence="7 10" id="KW-0472">Membrane</keyword>
<dbReference type="GO" id="GO:0051301">
    <property type="term" value="P:cell division"/>
    <property type="evidence" value="ECO:0007669"/>
    <property type="project" value="UniProtKB-KW"/>
</dbReference>
<dbReference type="Pfam" id="PF04101">
    <property type="entry name" value="Glyco_tran_28_C"/>
    <property type="match status" value="1"/>
</dbReference>
<dbReference type="GO" id="GO:0008360">
    <property type="term" value="P:regulation of cell shape"/>
    <property type="evidence" value="ECO:0007669"/>
    <property type="project" value="UniProtKB-KW"/>
</dbReference>
<accession>A0A6N9NF15</accession>
<dbReference type="EMBL" id="WWNE01000004">
    <property type="protein sequence ID" value="NBG65228.1"/>
    <property type="molecule type" value="Genomic_DNA"/>
</dbReference>
<dbReference type="CDD" id="cd03785">
    <property type="entry name" value="GT28_MurG"/>
    <property type="match status" value="1"/>
</dbReference>
<organism evidence="13 14">
    <name type="scientific">Acidiluteibacter ferrifornacis</name>
    <dbReference type="NCBI Taxonomy" id="2692424"/>
    <lineage>
        <taxon>Bacteria</taxon>
        <taxon>Pseudomonadati</taxon>
        <taxon>Bacteroidota</taxon>
        <taxon>Flavobacteriia</taxon>
        <taxon>Flavobacteriales</taxon>
        <taxon>Cryomorphaceae</taxon>
        <taxon>Acidiluteibacter</taxon>
    </lineage>
</organism>
<dbReference type="InterPro" id="IPR004276">
    <property type="entry name" value="GlycoTrans_28_N"/>
</dbReference>
<feature type="binding site" evidence="10">
    <location>
        <position position="262"/>
    </location>
    <ligand>
        <name>UDP-N-acetyl-alpha-D-glucosamine</name>
        <dbReference type="ChEBI" id="CHEBI:57705"/>
    </ligand>
</feature>
<evidence type="ECO:0000256" key="10">
    <source>
        <dbReference type="HAMAP-Rule" id="MF_00033"/>
    </source>
</evidence>
<keyword evidence="5 10" id="KW-0133">Cell shape</keyword>
<dbReference type="GO" id="GO:0005975">
    <property type="term" value="P:carbohydrate metabolic process"/>
    <property type="evidence" value="ECO:0007669"/>
    <property type="project" value="InterPro"/>
</dbReference>
<dbReference type="Pfam" id="PF03033">
    <property type="entry name" value="Glyco_transf_28"/>
    <property type="match status" value="1"/>
</dbReference>
<evidence type="ECO:0000256" key="2">
    <source>
        <dbReference type="ARBA" id="ARBA00022618"/>
    </source>
</evidence>
<name>A0A6N9NF15_9FLAO</name>
<dbReference type="GO" id="GO:0005886">
    <property type="term" value="C:plasma membrane"/>
    <property type="evidence" value="ECO:0007669"/>
    <property type="project" value="UniProtKB-SubCell"/>
</dbReference>
<evidence type="ECO:0000256" key="6">
    <source>
        <dbReference type="ARBA" id="ARBA00022984"/>
    </source>
</evidence>
<dbReference type="AlphaFoldDB" id="A0A6N9NF15"/>
<feature type="domain" description="Glycosyl transferase family 28 C-terminal" evidence="12">
    <location>
        <begin position="201"/>
        <end position="346"/>
    </location>
</feature>
<keyword evidence="6 10" id="KW-0573">Peptidoglycan synthesis</keyword>
<keyword evidence="3 10" id="KW-0328">Glycosyltransferase</keyword>
<evidence type="ECO:0000256" key="7">
    <source>
        <dbReference type="ARBA" id="ARBA00023136"/>
    </source>
</evidence>
<feature type="binding site" evidence="10">
    <location>
        <position position="208"/>
    </location>
    <ligand>
        <name>UDP-N-acetyl-alpha-D-glucosamine</name>
        <dbReference type="ChEBI" id="CHEBI:57705"/>
    </ligand>
</feature>
<feature type="binding site" evidence="10">
    <location>
        <position position="135"/>
    </location>
    <ligand>
        <name>UDP-N-acetyl-alpha-D-glucosamine</name>
        <dbReference type="ChEBI" id="CHEBI:57705"/>
    </ligand>
</feature>
<evidence type="ECO:0000256" key="5">
    <source>
        <dbReference type="ARBA" id="ARBA00022960"/>
    </source>
</evidence>
<dbReference type="InterPro" id="IPR006009">
    <property type="entry name" value="GlcNAc_MurG"/>
</dbReference>
<comment type="catalytic activity">
    <reaction evidence="10">
        <text>di-trans,octa-cis-undecaprenyl diphospho-N-acetyl-alpha-D-muramoyl-L-alanyl-D-glutamyl-meso-2,6-diaminopimeloyl-D-alanyl-D-alanine + UDP-N-acetyl-alpha-D-glucosamine = di-trans,octa-cis-undecaprenyl diphospho-[N-acetyl-alpha-D-glucosaminyl-(1-&gt;4)]-N-acetyl-alpha-D-muramoyl-L-alanyl-D-glutamyl-meso-2,6-diaminopimeloyl-D-alanyl-D-alanine + UDP + H(+)</text>
        <dbReference type="Rhea" id="RHEA:31227"/>
        <dbReference type="ChEBI" id="CHEBI:15378"/>
        <dbReference type="ChEBI" id="CHEBI:57705"/>
        <dbReference type="ChEBI" id="CHEBI:58223"/>
        <dbReference type="ChEBI" id="CHEBI:61387"/>
        <dbReference type="ChEBI" id="CHEBI:61388"/>
        <dbReference type="EC" id="2.4.1.227"/>
    </reaction>
</comment>
<dbReference type="PANTHER" id="PTHR21015:SF22">
    <property type="entry name" value="GLYCOSYLTRANSFERASE"/>
    <property type="match status" value="1"/>
</dbReference>
<keyword evidence="1 10" id="KW-1003">Cell membrane</keyword>